<dbReference type="HAMAP" id="MF_01351">
    <property type="entry name" value="NDH1_NuoI"/>
    <property type="match status" value="1"/>
</dbReference>
<dbReference type="GO" id="GO:0051539">
    <property type="term" value="F:4 iron, 4 sulfur cluster binding"/>
    <property type="evidence" value="ECO:0007669"/>
    <property type="project" value="UniProtKB-KW"/>
</dbReference>
<dbReference type="GO" id="GO:0048038">
    <property type="term" value="F:quinone binding"/>
    <property type="evidence" value="ECO:0007669"/>
    <property type="project" value="UniProtKB-KW"/>
</dbReference>
<comment type="cofactor">
    <cofactor evidence="8">
        <name>[4Fe-4S] cluster</name>
        <dbReference type="ChEBI" id="CHEBI:49883"/>
    </cofactor>
    <text evidence="8">Binds 2 [4Fe-4S] clusters per subunit.</text>
</comment>
<feature type="domain" description="4Fe-4S ferredoxin-type" evidence="9">
    <location>
        <begin position="63"/>
        <end position="92"/>
    </location>
</feature>
<evidence type="ECO:0000256" key="8">
    <source>
        <dbReference type="HAMAP-Rule" id="MF_01351"/>
    </source>
</evidence>
<dbReference type="SUPFAM" id="SSF54862">
    <property type="entry name" value="4Fe-4S ferredoxins"/>
    <property type="match status" value="1"/>
</dbReference>
<evidence type="ECO:0000256" key="4">
    <source>
        <dbReference type="ARBA" id="ARBA00022737"/>
    </source>
</evidence>
<protein>
    <recommendedName>
        <fullName evidence="8">NADH-quinone oxidoreductase subunit I</fullName>
        <ecNumber evidence="8">7.1.1.-</ecNumber>
    </recommendedName>
    <alternativeName>
        <fullName evidence="8">NADH dehydrogenase I subunit I</fullName>
    </alternativeName>
    <alternativeName>
        <fullName evidence="8">NDH-1 subunit I</fullName>
    </alternativeName>
</protein>
<keyword evidence="7 8" id="KW-0411">Iron-sulfur</keyword>
<keyword evidence="8" id="KW-0830">Ubiquinone</keyword>
<dbReference type="PROSITE" id="PS51379">
    <property type="entry name" value="4FE4S_FER_2"/>
    <property type="match status" value="2"/>
</dbReference>
<dbReference type="GO" id="GO:0050136">
    <property type="term" value="F:NADH dehydrogenase (quinone) (non-electrogenic) activity"/>
    <property type="evidence" value="ECO:0007669"/>
    <property type="project" value="UniProtKB-UniRule"/>
</dbReference>
<sequence length="185" mass="21612">MQSKNPPIRRTKLSFLERLYLPEIFKAMAYTFVQMFRPKPTMSYPEVRWKPPAIFRGRPVLVEREDKTGTRCVACGLCARVCPPLAISMQASETDLPQERYPITFEINMLRCIYCGYCEEVCPEEAIVMSNEYDITYHTRESAILNKQQLLVPMEKVKDRLEFLRKYKNSVRRAEDQVVGEDAKS</sequence>
<keyword evidence="8" id="KW-1003">Cell membrane</keyword>
<proteinExistence type="inferred from homology"/>
<evidence type="ECO:0000256" key="1">
    <source>
        <dbReference type="ARBA" id="ARBA00010277"/>
    </source>
</evidence>
<dbReference type="GO" id="GO:0005506">
    <property type="term" value="F:iron ion binding"/>
    <property type="evidence" value="ECO:0007669"/>
    <property type="project" value="UniProtKB-UniRule"/>
</dbReference>
<dbReference type="Proteomes" id="UP000266389">
    <property type="component" value="Unassembled WGS sequence"/>
</dbReference>
<feature type="binding site" evidence="8">
    <location>
        <position position="72"/>
    </location>
    <ligand>
        <name>[4Fe-4S] cluster</name>
        <dbReference type="ChEBI" id="CHEBI:49883"/>
        <label>1</label>
    </ligand>
</feature>
<dbReference type="InterPro" id="IPR010226">
    <property type="entry name" value="NADH_quinone_OxRdtase_chainI"/>
</dbReference>
<dbReference type="NCBIfam" id="TIGR01971">
    <property type="entry name" value="NuoI"/>
    <property type="match status" value="1"/>
</dbReference>
<feature type="binding site" evidence="8">
    <location>
        <position position="118"/>
    </location>
    <ligand>
        <name>[4Fe-4S] cluster</name>
        <dbReference type="ChEBI" id="CHEBI:49883"/>
        <label>2</label>
    </ligand>
</feature>
<dbReference type="InterPro" id="IPR017900">
    <property type="entry name" value="4Fe4S_Fe_S_CS"/>
</dbReference>
<feature type="domain" description="4Fe-4S ferredoxin-type" evidence="9">
    <location>
        <begin position="103"/>
        <end position="132"/>
    </location>
</feature>
<comment type="subcellular location">
    <subcellularLocation>
        <location evidence="8">Cell membrane</location>
        <topology evidence="8">Peripheral membrane protein</topology>
    </subcellularLocation>
</comment>
<dbReference type="GO" id="GO:0009060">
    <property type="term" value="P:aerobic respiration"/>
    <property type="evidence" value="ECO:0007669"/>
    <property type="project" value="TreeGrafter"/>
</dbReference>
<evidence type="ECO:0000256" key="6">
    <source>
        <dbReference type="ARBA" id="ARBA00023004"/>
    </source>
</evidence>
<reference evidence="10 11" key="1">
    <citation type="journal article" date="2011" name="ISME J.">
        <title>Community ecology of hot spring cyanobacterial mats: predominant populations and their functional potential.</title>
        <authorList>
            <person name="Klatt C.G."/>
            <person name="Wood J.M."/>
            <person name="Rusch D.B."/>
            <person name="Bateson M.M."/>
            <person name="Hamamura N."/>
            <person name="Heidelberg J.F."/>
            <person name="Grossman A.R."/>
            <person name="Bhaya D."/>
            <person name="Cohan F.M."/>
            <person name="Kuhl M."/>
            <person name="Bryant D.A."/>
            <person name="Ward D.M."/>
        </authorList>
    </citation>
    <scope>NUCLEOTIDE SEQUENCE [LARGE SCALE GENOMIC DNA]</scope>
    <source>
        <strain evidence="10">OS</strain>
    </source>
</reference>
<comment type="catalytic activity">
    <reaction evidence="8">
        <text>a quinone + NADH + 5 H(+)(in) = a quinol + NAD(+) + 4 H(+)(out)</text>
        <dbReference type="Rhea" id="RHEA:57888"/>
        <dbReference type="ChEBI" id="CHEBI:15378"/>
        <dbReference type="ChEBI" id="CHEBI:24646"/>
        <dbReference type="ChEBI" id="CHEBI:57540"/>
        <dbReference type="ChEBI" id="CHEBI:57945"/>
        <dbReference type="ChEBI" id="CHEBI:132124"/>
    </reaction>
</comment>
<accession>A0A395LVZ5</accession>
<keyword evidence="8" id="KW-0874">Quinone</keyword>
<dbReference type="PANTHER" id="PTHR10849:SF20">
    <property type="entry name" value="NADH DEHYDROGENASE [UBIQUINONE] IRON-SULFUR PROTEIN 8, MITOCHONDRIAL"/>
    <property type="match status" value="1"/>
</dbReference>
<feature type="binding site" evidence="8">
    <location>
        <position position="112"/>
    </location>
    <ligand>
        <name>[4Fe-4S] cluster</name>
        <dbReference type="ChEBI" id="CHEBI:49883"/>
        <label>2</label>
    </ligand>
</feature>
<dbReference type="Pfam" id="PF12838">
    <property type="entry name" value="Fer4_7"/>
    <property type="match status" value="1"/>
</dbReference>
<keyword evidence="5 8" id="KW-1278">Translocase</keyword>
<evidence type="ECO:0000313" key="11">
    <source>
        <dbReference type="Proteomes" id="UP000266389"/>
    </source>
</evidence>
<comment type="caution">
    <text evidence="10">The sequence shown here is derived from an EMBL/GenBank/DDBJ whole genome shotgun (WGS) entry which is preliminary data.</text>
</comment>
<dbReference type="PANTHER" id="PTHR10849">
    <property type="entry name" value="NADH DEHYDROGENASE UBIQUINONE IRON-SULFUR PROTEIN 8, MITOCHONDRIAL"/>
    <property type="match status" value="1"/>
</dbReference>
<feature type="binding site" evidence="8">
    <location>
        <position position="78"/>
    </location>
    <ligand>
        <name>[4Fe-4S] cluster</name>
        <dbReference type="ChEBI" id="CHEBI:49883"/>
        <label>1</label>
    </ligand>
</feature>
<gene>
    <name evidence="8" type="primary">nuoI</name>
    <name evidence="10" type="ORF">D0433_13730</name>
</gene>
<organism evidence="10 11">
    <name type="scientific">Candidatus Thermochlorobacter aerophilus</name>
    <dbReference type="NCBI Taxonomy" id="1868324"/>
    <lineage>
        <taxon>Bacteria</taxon>
        <taxon>Pseudomonadati</taxon>
        <taxon>Chlorobiota</taxon>
        <taxon>Chlorobiia</taxon>
        <taxon>Chlorobiales</taxon>
        <taxon>Candidatus Thermochlorobacteriaceae</taxon>
        <taxon>Candidatus Thermochlorobacter</taxon>
    </lineage>
</organism>
<keyword evidence="6 8" id="KW-0408">Iron</keyword>
<evidence type="ECO:0000313" key="10">
    <source>
        <dbReference type="EMBL" id="RFM22876.1"/>
    </source>
</evidence>
<evidence type="ECO:0000256" key="3">
    <source>
        <dbReference type="ARBA" id="ARBA00022723"/>
    </source>
</evidence>
<dbReference type="PROSITE" id="PS00198">
    <property type="entry name" value="4FE4S_FER_1"/>
    <property type="match status" value="1"/>
</dbReference>
<evidence type="ECO:0000256" key="2">
    <source>
        <dbReference type="ARBA" id="ARBA00022485"/>
    </source>
</evidence>
<comment type="similarity">
    <text evidence="1 8">Belongs to the complex I 23 kDa subunit family.</text>
</comment>
<dbReference type="GO" id="GO:0005886">
    <property type="term" value="C:plasma membrane"/>
    <property type="evidence" value="ECO:0007669"/>
    <property type="project" value="UniProtKB-SubCell"/>
</dbReference>
<keyword evidence="2 8" id="KW-0004">4Fe-4S</keyword>
<comment type="function">
    <text evidence="8">NDH-1 shuttles electrons from NADH, via FMN and iron-sulfur (Fe-S) centers, to quinones in the respiratory chain. The immediate electron acceptor for the enzyme in this species is believed to be ubiquinone. Couples the redox reaction to proton translocation (for every two electrons transferred, four hydrogen ions are translocated across the cytoplasmic membrane), and thus conserves the redox energy in a proton gradient.</text>
</comment>
<dbReference type="EC" id="7.1.1.-" evidence="8"/>
<name>A0A395LVZ5_9BACT</name>
<feature type="binding site" evidence="8">
    <location>
        <position position="75"/>
    </location>
    <ligand>
        <name>[4Fe-4S] cluster</name>
        <dbReference type="ChEBI" id="CHEBI:49883"/>
        <label>1</label>
    </ligand>
</feature>
<dbReference type="AlphaFoldDB" id="A0A395LVZ5"/>
<feature type="binding site" evidence="8">
    <location>
        <position position="115"/>
    </location>
    <ligand>
        <name>[4Fe-4S] cluster</name>
        <dbReference type="ChEBI" id="CHEBI:49883"/>
        <label>2</label>
    </ligand>
</feature>
<keyword evidence="8" id="KW-0520">NAD</keyword>
<keyword evidence="3 8" id="KW-0479">Metal-binding</keyword>
<keyword evidence="4" id="KW-0677">Repeat</keyword>
<dbReference type="EMBL" id="PHFL01000072">
    <property type="protein sequence ID" value="RFM22876.1"/>
    <property type="molecule type" value="Genomic_DNA"/>
</dbReference>
<evidence type="ECO:0000256" key="7">
    <source>
        <dbReference type="ARBA" id="ARBA00023014"/>
    </source>
</evidence>
<evidence type="ECO:0000259" key="9">
    <source>
        <dbReference type="PROSITE" id="PS51379"/>
    </source>
</evidence>
<comment type="subunit">
    <text evidence="8">NDH-1 is composed of 14 different subunits. Subunits NuoA, H, J, K, L, M, N constitute the membrane sector of the complex.</text>
</comment>
<feature type="binding site" evidence="8">
    <location>
        <position position="82"/>
    </location>
    <ligand>
        <name>[4Fe-4S] cluster</name>
        <dbReference type="ChEBI" id="CHEBI:49883"/>
        <label>2</label>
    </ligand>
</feature>
<keyword evidence="8" id="KW-0472">Membrane</keyword>
<dbReference type="Gene3D" id="3.30.70.3270">
    <property type="match status" value="1"/>
</dbReference>
<dbReference type="InterPro" id="IPR017896">
    <property type="entry name" value="4Fe4S_Fe-S-bd"/>
</dbReference>
<evidence type="ECO:0000256" key="5">
    <source>
        <dbReference type="ARBA" id="ARBA00022967"/>
    </source>
</evidence>
<feature type="binding site" evidence="8">
    <location>
        <position position="122"/>
    </location>
    <ligand>
        <name>[4Fe-4S] cluster</name>
        <dbReference type="ChEBI" id="CHEBI:49883"/>
        <label>1</label>
    </ligand>
</feature>